<dbReference type="EMBL" id="LRFC01000038">
    <property type="protein sequence ID" value="KZE64192.1"/>
    <property type="molecule type" value="Genomic_DNA"/>
</dbReference>
<dbReference type="PROSITE" id="PS50949">
    <property type="entry name" value="HTH_GNTR"/>
    <property type="match status" value="1"/>
</dbReference>
<dbReference type="AlphaFoldDB" id="A0A163PVG0"/>
<dbReference type="PANTHER" id="PTHR43537:SF24">
    <property type="entry name" value="GLUCONATE OPERON TRANSCRIPTIONAL REPRESSOR"/>
    <property type="match status" value="1"/>
</dbReference>
<dbReference type="RefSeq" id="WP_066245311.1">
    <property type="nucleotide sequence ID" value="NZ_LRFC01000038.1"/>
</dbReference>
<dbReference type="SMART" id="SM00895">
    <property type="entry name" value="FCD"/>
    <property type="match status" value="1"/>
</dbReference>
<evidence type="ECO:0000313" key="5">
    <source>
        <dbReference type="EMBL" id="KZE64192.1"/>
    </source>
</evidence>
<evidence type="ECO:0000259" key="4">
    <source>
        <dbReference type="PROSITE" id="PS50949"/>
    </source>
</evidence>
<dbReference type="GO" id="GO:0003700">
    <property type="term" value="F:DNA-binding transcription factor activity"/>
    <property type="evidence" value="ECO:0007669"/>
    <property type="project" value="InterPro"/>
</dbReference>
<dbReference type="InterPro" id="IPR000524">
    <property type="entry name" value="Tscrpt_reg_HTH_GntR"/>
</dbReference>
<dbReference type="SMART" id="SM00345">
    <property type="entry name" value="HTH_GNTR"/>
    <property type="match status" value="1"/>
</dbReference>
<dbReference type="SUPFAM" id="SSF46785">
    <property type="entry name" value="Winged helix' DNA-binding domain"/>
    <property type="match status" value="1"/>
</dbReference>
<dbReference type="CDD" id="cd07377">
    <property type="entry name" value="WHTH_GntR"/>
    <property type="match status" value="1"/>
</dbReference>
<keyword evidence="2" id="KW-0238">DNA-binding</keyword>
<comment type="caution">
    <text evidence="5">The sequence shown here is derived from an EMBL/GenBank/DDBJ whole genome shotgun (WGS) entry which is preliminary data.</text>
</comment>
<dbReference type="InterPro" id="IPR008920">
    <property type="entry name" value="TF_FadR/GntR_C"/>
</dbReference>
<dbReference type="PRINTS" id="PR00035">
    <property type="entry name" value="HTHGNTR"/>
</dbReference>
<dbReference type="InterPro" id="IPR036390">
    <property type="entry name" value="WH_DNA-bd_sf"/>
</dbReference>
<dbReference type="InterPro" id="IPR011711">
    <property type="entry name" value="GntR_C"/>
</dbReference>
<keyword evidence="6" id="KW-1185">Reference proteome</keyword>
<dbReference type="Gene3D" id="1.10.10.10">
    <property type="entry name" value="Winged helix-like DNA-binding domain superfamily/Winged helix DNA-binding domain"/>
    <property type="match status" value="1"/>
</dbReference>
<evidence type="ECO:0000256" key="1">
    <source>
        <dbReference type="ARBA" id="ARBA00023015"/>
    </source>
</evidence>
<dbReference type="Pfam" id="PF00392">
    <property type="entry name" value="GntR"/>
    <property type="match status" value="1"/>
</dbReference>
<evidence type="ECO:0000256" key="3">
    <source>
        <dbReference type="ARBA" id="ARBA00023163"/>
    </source>
</evidence>
<name>A0A163PVG0_9BACL</name>
<dbReference type="Pfam" id="PF07729">
    <property type="entry name" value="FCD"/>
    <property type="match status" value="1"/>
</dbReference>
<protein>
    <recommendedName>
        <fullName evidence="4">HTH gntR-type domain-containing protein</fullName>
    </recommendedName>
</protein>
<dbReference type="Gene3D" id="1.20.120.530">
    <property type="entry name" value="GntR ligand-binding domain-like"/>
    <property type="match status" value="1"/>
</dbReference>
<dbReference type="SUPFAM" id="SSF48008">
    <property type="entry name" value="GntR ligand-binding domain-like"/>
    <property type="match status" value="1"/>
</dbReference>
<dbReference type="InterPro" id="IPR000485">
    <property type="entry name" value="AsnC-type_HTH_dom"/>
</dbReference>
<dbReference type="InterPro" id="IPR036388">
    <property type="entry name" value="WH-like_DNA-bd_sf"/>
</dbReference>
<feature type="domain" description="HTH gntR-type" evidence="4">
    <location>
        <begin position="13"/>
        <end position="80"/>
    </location>
</feature>
<evidence type="ECO:0000256" key="2">
    <source>
        <dbReference type="ARBA" id="ARBA00023125"/>
    </source>
</evidence>
<proteinExistence type="predicted"/>
<sequence>MPPKYDLRIENRDTLHLKVSNVIREAIIRGDFKPGERLKQSELADTLGVSRMPVREAFRKLESEGLIELEPHKGAIVKSIQVNDIEEIYTLRAELEKMAVYQSIDYFSESDLKELNELVNNMDAAEDVEDFVLYNIEFHKLLIKRCNWNRLNTFISTLWSGFPQQTPHLIKGQTKTSNKEHRQIVEAIMKKDKVKAGDLVSDHILRTGQLLIKSLKVDARK</sequence>
<dbReference type="PANTHER" id="PTHR43537">
    <property type="entry name" value="TRANSCRIPTIONAL REGULATOR, GNTR FAMILY"/>
    <property type="match status" value="1"/>
</dbReference>
<reference evidence="6" key="1">
    <citation type="submission" date="2016-01" db="EMBL/GenBank/DDBJ databases">
        <title>Draft genome of Chromobacterium sp. F49.</title>
        <authorList>
            <person name="Hong K.W."/>
        </authorList>
    </citation>
    <scope>NUCLEOTIDE SEQUENCE [LARGE SCALE GENOMIC DNA]</scope>
    <source>
        <strain evidence="6">P7IIIA</strain>
    </source>
</reference>
<gene>
    <name evidence="5" type="ORF">AWM68_13895</name>
</gene>
<organism evidence="5 6">
    <name type="scientific">Fictibacillus phosphorivorans</name>
    <dbReference type="NCBI Taxonomy" id="1221500"/>
    <lineage>
        <taxon>Bacteria</taxon>
        <taxon>Bacillati</taxon>
        <taxon>Bacillota</taxon>
        <taxon>Bacilli</taxon>
        <taxon>Bacillales</taxon>
        <taxon>Fictibacillaceae</taxon>
        <taxon>Fictibacillus</taxon>
    </lineage>
</organism>
<evidence type="ECO:0000313" key="6">
    <source>
        <dbReference type="Proteomes" id="UP000076567"/>
    </source>
</evidence>
<dbReference type="OrthoDB" id="2592645at2"/>
<dbReference type="PRINTS" id="PR00033">
    <property type="entry name" value="HTHASNC"/>
</dbReference>
<dbReference type="Proteomes" id="UP000076567">
    <property type="component" value="Unassembled WGS sequence"/>
</dbReference>
<accession>A0A163PVG0</accession>
<keyword evidence="3" id="KW-0804">Transcription</keyword>
<dbReference type="GO" id="GO:0043565">
    <property type="term" value="F:sequence-specific DNA binding"/>
    <property type="evidence" value="ECO:0007669"/>
    <property type="project" value="InterPro"/>
</dbReference>
<keyword evidence="1" id="KW-0805">Transcription regulation</keyword>